<protein>
    <submittedName>
        <fullName evidence="1">Uncharacterized protein</fullName>
    </submittedName>
</protein>
<sequence length="146" mass="16490">MRRVPALRRVVSLRKVCSFFCPSIYNGASSTRSFLLSDARRNTRHRCQAAGACLIECYGPLLFFYLHQWGLMAQPAASDTSVLLTFDEMRRKRASVVDARQLVLYRVAMAVPVPVWRHAPTPRETAAAAFRFCDANNCPVSHFAPR</sequence>
<accession>A0ABN8IDV2</accession>
<dbReference type="Proteomes" id="UP000837857">
    <property type="component" value="Chromosome 21"/>
</dbReference>
<reference evidence="1" key="1">
    <citation type="submission" date="2022-03" db="EMBL/GenBank/DDBJ databases">
        <authorList>
            <person name="Martin H S."/>
        </authorList>
    </citation>
    <scope>NUCLEOTIDE SEQUENCE</scope>
</reference>
<feature type="non-terminal residue" evidence="1">
    <location>
        <position position="146"/>
    </location>
</feature>
<proteinExistence type="predicted"/>
<keyword evidence="2" id="KW-1185">Reference proteome</keyword>
<evidence type="ECO:0000313" key="2">
    <source>
        <dbReference type="Proteomes" id="UP000837857"/>
    </source>
</evidence>
<dbReference type="EMBL" id="OW152833">
    <property type="protein sequence ID" value="CAH2055015.1"/>
    <property type="molecule type" value="Genomic_DNA"/>
</dbReference>
<evidence type="ECO:0000313" key="1">
    <source>
        <dbReference type="EMBL" id="CAH2055015.1"/>
    </source>
</evidence>
<gene>
    <name evidence="1" type="ORF">IPOD504_LOCUS8891</name>
</gene>
<organism evidence="1 2">
    <name type="scientific">Iphiclides podalirius</name>
    <name type="common">scarce swallowtail</name>
    <dbReference type="NCBI Taxonomy" id="110791"/>
    <lineage>
        <taxon>Eukaryota</taxon>
        <taxon>Metazoa</taxon>
        <taxon>Ecdysozoa</taxon>
        <taxon>Arthropoda</taxon>
        <taxon>Hexapoda</taxon>
        <taxon>Insecta</taxon>
        <taxon>Pterygota</taxon>
        <taxon>Neoptera</taxon>
        <taxon>Endopterygota</taxon>
        <taxon>Lepidoptera</taxon>
        <taxon>Glossata</taxon>
        <taxon>Ditrysia</taxon>
        <taxon>Papilionoidea</taxon>
        <taxon>Papilionidae</taxon>
        <taxon>Papilioninae</taxon>
        <taxon>Iphiclides</taxon>
    </lineage>
</organism>
<name>A0ABN8IDV2_9NEOP</name>